<dbReference type="AlphaFoldDB" id="A0A5C8KZM6"/>
<dbReference type="Gene3D" id="1.10.3120.10">
    <property type="entry name" value="Trigger factor, C-terminal domain"/>
    <property type="match status" value="1"/>
</dbReference>
<dbReference type="InterPro" id="IPR008880">
    <property type="entry name" value="Trigger_fac_C"/>
</dbReference>
<dbReference type="NCBIfam" id="TIGR00115">
    <property type="entry name" value="tig"/>
    <property type="match status" value="1"/>
</dbReference>
<keyword evidence="9 11" id="KW-0131">Cell cycle</keyword>
<evidence type="ECO:0000256" key="3">
    <source>
        <dbReference type="ARBA" id="ARBA00013194"/>
    </source>
</evidence>
<feature type="domain" description="Trigger factor ribosome-binding bacterial" evidence="13">
    <location>
        <begin position="1"/>
        <end position="144"/>
    </location>
</feature>
<dbReference type="GO" id="GO:0051301">
    <property type="term" value="P:cell division"/>
    <property type="evidence" value="ECO:0007669"/>
    <property type="project" value="UniProtKB-KW"/>
</dbReference>
<evidence type="ECO:0000256" key="8">
    <source>
        <dbReference type="ARBA" id="ARBA00023235"/>
    </source>
</evidence>
<dbReference type="GO" id="GO:0003755">
    <property type="term" value="F:peptidyl-prolyl cis-trans isomerase activity"/>
    <property type="evidence" value="ECO:0007669"/>
    <property type="project" value="UniProtKB-UniRule"/>
</dbReference>
<dbReference type="GO" id="GO:0043022">
    <property type="term" value="F:ribosome binding"/>
    <property type="evidence" value="ECO:0007669"/>
    <property type="project" value="TreeGrafter"/>
</dbReference>
<dbReference type="PANTHER" id="PTHR30560">
    <property type="entry name" value="TRIGGER FACTOR CHAPERONE AND PEPTIDYL-PROLYL CIS/TRANS ISOMERASE"/>
    <property type="match status" value="1"/>
</dbReference>
<dbReference type="Pfam" id="PF00254">
    <property type="entry name" value="FKBP_C"/>
    <property type="match status" value="1"/>
</dbReference>
<dbReference type="OrthoDB" id="9767721at2"/>
<keyword evidence="8 11" id="KW-0413">Isomerase</keyword>
<keyword evidence="6 11" id="KW-0697">Rotamase</keyword>
<evidence type="ECO:0000256" key="5">
    <source>
        <dbReference type="ARBA" id="ARBA00022618"/>
    </source>
</evidence>
<dbReference type="InterPro" id="IPR036611">
    <property type="entry name" value="Trigger_fac_ribosome-bd_sf"/>
</dbReference>
<keyword evidence="5 11" id="KW-0132">Cell division</keyword>
<keyword evidence="11" id="KW-0963">Cytoplasm</keyword>
<dbReference type="SUPFAM" id="SSF102735">
    <property type="entry name" value="Trigger factor ribosome-binding domain"/>
    <property type="match status" value="1"/>
</dbReference>
<evidence type="ECO:0000256" key="9">
    <source>
        <dbReference type="ARBA" id="ARBA00023306"/>
    </source>
</evidence>
<comment type="domain">
    <text evidence="11">Consists of 3 domains; the N-terminus binds the ribosome, the middle domain has PPIase activity, while the C-terminus has intrinsic chaperone activity on its own.</text>
</comment>
<comment type="catalytic activity">
    <reaction evidence="1 11">
        <text>[protein]-peptidylproline (omega=180) = [protein]-peptidylproline (omega=0)</text>
        <dbReference type="Rhea" id="RHEA:16237"/>
        <dbReference type="Rhea" id="RHEA-COMP:10747"/>
        <dbReference type="Rhea" id="RHEA-COMP:10748"/>
        <dbReference type="ChEBI" id="CHEBI:83833"/>
        <dbReference type="ChEBI" id="CHEBI:83834"/>
        <dbReference type="EC" id="5.2.1.8"/>
    </reaction>
</comment>
<evidence type="ECO:0000259" key="12">
    <source>
        <dbReference type="Pfam" id="PF00254"/>
    </source>
</evidence>
<dbReference type="PANTHER" id="PTHR30560:SF3">
    <property type="entry name" value="TRIGGER FACTOR-LIKE PROTEIN TIG, CHLOROPLASTIC"/>
    <property type="match status" value="1"/>
</dbReference>
<evidence type="ECO:0000256" key="7">
    <source>
        <dbReference type="ARBA" id="ARBA00023186"/>
    </source>
</evidence>
<comment type="caution">
    <text evidence="15">The sequence shown here is derived from an EMBL/GenBank/DDBJ whole genome shotgun (WGS) entry which is preliminary data.</text>
</comment>
<evidence type="ECO:0000259" key="13">
    <source>
        <dbReference type="Pfam" id="PF05697"/>
    </source>
</evidence>
<sequence length="433" mass="48306">MQVSVENVSNLERRLKVSVPAEKLDGEVSSRLRHLGRTAKLKGFRPGKVPAKVIEQRYGQQVRSEVLSDLIGRSFNEALQRESLRPAGQPDIETDGQSKDGEFSFTATFEIVPDFGKIDVSTLKITKVTAEISDEDIDNMIDTLRQQRRSWEPVERAAKQGDLVSIEMVATTDGERVPAEGVDRGTTVIGAGVMLPAMESVLEGMSKDESRTTEVEFPADWRVEKLAGKKASVEVKLVRVAEPKIPEVDQAFVESFGIAGGDIETFRSEVRSNLSRELRGTLMNRLRAEVIDKLVAAHEGTEMPNKLIEAEARGLARQAEKQAAEQGQGDVKINDDTFLPQARKRVAAGLLVTELARQNEIRLDPKRLNETLQLIASTYEEPQQVIDLYRQDQRLMQGLQSRVMEEQVIDWITEHADVTTESKSFAEVMRPGQ</sequence>
<name>A0A5C8KZM6_9GAMM</name>
<evidence type="ECO:0000256" key="2">
    <source>
        <dbReference type="ARBA" id="ARBA00005464"/>
    </source>
</evidence>
<dbReference type="InterPro" id="IPR008881">
    <property type="entry name" value="Trigger_fac_ribosome-bd_bac"/>
</dbReference>
<evidence type="ECO:0000256" key="10">
    <source>
        <dbReference type="ARBA" id="ARBA00029986"/>
    </source>
</evidence>
<dbReference type="PIRSF" id="PIRSF003095">
    <property type="entry name" value="Trigger_factor"/>
    <property type="match status" value="1"/>
</dbReference>
<keyword evidence="7 11" id="KW-0143">Chaperone</keyword>
<evidence type="ECO:0000256" key="6">
    <source>
        <dbReference type="ARBA" id="ARBA00023110"/>
    </source>
</evidence>
<dbReference type="Gene3D" id="3.30.70.1050">
    <property type="entry name" value="Trigger factor ribosome-binding domain"/>
    <property type="match status" value="1"/>
</dbReference>
<evidence type="ECO:0000313" key="15">
    <source>
        <dbReference type="EMBL" id="TXK65902.1"/>
    </source>
</evidence>
<comment type="subcellular location">
    <subcellularLocation>
        <location evidence="11">Cytoplasm</location>
    </subcellularLocation>
    <text evidence="11">About half TF is bound to the ribosome near the polypeptide exit tunnel while the other half is free in the cytoplasm.</text>
</comment>
<dbReference type="HAMAP" id="MF_00303">
    <property type="entry name" value="Trigger_factor_Tig"/>
    <property type="match status" value="1"/>
</dbReference>
<dbReference type="GO" id="GO:0005737">
    <property type="term" value="C:cytoplasm"/>
    <property type="evidence" value="ECO:0007669"/>
    <property type="project" value="UniProtKB-SubCell"/>
</dbReference>
<reference evidence="15 16" key="1">
    <citation type="submission" date="2019-08" db="EMBL/GenBank/DDBJ databases">
        <authorList>
            <person name="Karlyshev A.V."/>
        </authorList>
    </citation>
    <scope>NUCLEOTIDE SEQUENCE [LARGE SCALE GENOMIC DNA]</scope>
    <source>
        <strain evidence="15 16">Alg18-2.2</strain>
    </source>
</reference>
<dbReference type="Gene3D" id="3.10.50.40">
    <property type="match status" value="1"/>
</dbReference>
<protein>
    <recommendedName>
        <fullName evidence="4 11">Trigger factor</fullName>
        <shortName evidence="11">TF</shortName>
        <ecNumber evidence="3 11">5.2.1.8</ecNumber>
    </recommendedName>
    <alternativeName>
        <fullName evidence="10 11">PPIase</fullName>
    </alternativeName>
</protein>
<dbReference type="Proteomes" id="UP000321248">
    <property type="component" value="Unassembled WGS sequence"/>
</dbReference>
<dbReference type="GO" id="GO:0044183">
    <property type="term" value="F:protein folding chaperone"/>
    <property type="evidence" value="ECO:0007669"/>
    <property type="project" value="TreeGrafter"/>
</dbReference>
<evidence type="ECO:0000313" key="16">
    <source>
        <dbReference type="Proteomes" id="UP000321248"/>
    </source>
</evidence>
<comment type="function">
    <text evidence="11">Involved in protein export. Acts as a chaperone by maintaining the newly synthesized protein in an open conformation. Functions as a peptidyl-prolyl cis-trans isomerase.</text>
</comment>
<evidence type="ECO:0000259" key="14">
    <source>
        <dbReference type="Pfam" id="PF05698"/>
    </source>
</evidence>
<evidence type="ECO:0000256" key="4">
    <source>
        <dbReference type="ARBA" id="ARBA00016902"/>
    </source>
</evidence>
<feature type="domain" description="PPIase FKBP-type" evidence="12">
    <location>
        <begin position="156"/>
        <end position="230"/>
    </location>
</feature>
<gene>
    <name evidence="11" type="primary">tig</name>
    <name evidence="15" type="ORF">FU658_02125</name>
</gene>
<dbReference type="InterPro" id="IPR005215">
    <property type="entry name" value="Trig_fac"/>
</dbReference>
<dbReference type="Pfam" id="PF05698">
    <property type="entry name" value="Trigger_C"/>
    <property type="match status" value="1"/>
</dbReference>
<dbReference type="InterPro" id="IPR027304">
    <property type="entry name" value="Trigger_fact/SurA_dom_sf"/>
</dbReference>
<dbReference type="GO" id="GO:0043335">
    <property type="term" value="P:protein unfolding"/>
    <property type="evidence" value="ECO:0007669"/>
    <property type="project" value="TreeGrafter"/>
</dbReference>
<dbReference type="EMBL" id="VRTS01000001">
    <property type="protein sequence ID" value="TXK65902.1"/>
    <property type="molecule type" value="Genomic_DNA"/>
</dbReference>
<dbReference type="RefSeq" id="WP_147890575.1">
    <property type="nucleotide sequence ID" value="NZ_VRTS01000001.1"/>
</dbReference>
<dbReference type="InterPro" id="IPR046357">
    <property type="entry name" value="PPIase_dom_sf"/>
</dbReference>
<proteinExistence type="inferred from homology"/>
<dbReference type="Pfam" id="PF05697">
    <property type="entry name" value="Trigger_N"/>
    <property type="match status" value="1"/>
</dbReference>
<evidence type="ECO:0000256" key="1">
    <source>
        <dbReference type="ARBA" id="ARBA00000971"/>
    </source>
</evidence>
<organism evidence="15 16">
    <name type="scientific">Alkalisalibacterium limincola</name>
    <dbReference type="NCBI Taxonomy" id="2699169"/>
    <lineage>
        <taxon>Bacteria</taxon>
        <taxon>Pseudomonadati</taxon>
        <taxon>Pseudomonadota</taxon>
        <taxon>Gammaproteobacteria</taxon>
        <taxon>Lysobacterales</taxon>
        <taxon>Lysobacteraceae</taxon>
        <taxon>Alkalisalibacterium</taxon>
    </lineage>
</organism>
<feature type="domain" description="Trigger factor C-terminal" evidence="14">
    <location>
        <begin position="263"/>
        <end position="414"/>
    </location>
</feature>
<comment type="similarity">
    <text evidence="2 11">Belongs to the FKBP-type PPIase family. Tig subfamily.</text>
</comment>
<evidence type="ECO:0000256" key="11">
    <source>
        <dbReference type="HAMAP-Rule" id="MF_00303"/>
    </source>
</evidence>
<dbReference type="InterPro" id="IPR001179">
    <property type="entry name" value="PPIase_FKBP_dom"/>
</dbReference>
<dbReference type="InterPro" id="IPR037041">
    <property type="entry name" value="Trigger_fac_C_sf"/>
</dbReference>
<dbReference type="GO" id="GO:0051083">
    <property type="term" value="P:'de novo' cotranslational protein folding"/>
    <property type="evidence" value="ECO:0007669"/>
    <property type="project" value="TreeGrafter"/>
</dbReference>
<dbReference type="SUPFAM" id="SSF109998">
    <property type="entry name" value="Triger factor/SurA peptide-binding domain-like"/>
    <property type="match status" value="1"/>
</dbReference>
<dbReference type="GO" id="GO:0015031">
    <property type="term" value="P:protein transport"/>
    <property type="evidence" value="ECO:0007669"/>
    <property type="project" value="UniProtKB-UniRule"/>
</dbReference>
<dbReference type="EC" id="5.2.1.8" evidence="3 11"/>
<dbReference type="SUPFAM" id="SSF54534">
    <property type="entry name" value="FKBP-like"/>
    <property type="match status" value="1"/>
</dbReference>
<accession>A0A5C8KZM6</accession>
<keyword evidence="16" id="KW-1185">Reference proteome</keyword>